<protein>
    <submittedName>
        <fullName evidence="1">Uncharacterized protein</fullName>
    </submittedName>
</protein>
<dbReference type="Proteomes" id="UP000324222">
    <property type="component" value="Unassembled WGS sequence"/>
</dbReference>
<gene>
    <name evidence="1" type="ORF">E2C01_077999</name>
</gene>
<comment type="caution">
    <text evidence="1">The sequence shown here is derived from an EMBL/GenBank/DDBJ whole genome shotgun (WGS) entry which is preliminary data.</text>
</comment>
<dbReference type="EMBL" id="VSRR010062112">
    <property type="protein sequence ID" value="MPC83292.1"/>
    <property type="molecule type" value="Genomic_DNA"/>
</dbReference>
<dbReference type="AlphaFoldDB" id="A0A5B7IHK9"/>
<proteinExistence type="predicted"/>
<evidence type="ECO:0000313" key="1">
    <source>
        <dbReference type="EMBL" id="MPC83292.1"/>
    </source>
</evidence>
<reference evidence="1 2" key="1">
    <citation type="submission" date="2019-05" db="EMBL/GenBank/DDBJ databases">
        <title>Another draft genome of Portunus trituberculatus and its Hox gene families provides insights of decapod evolution.</title>
        <authorList>
            <person name="Jeong J.-H."/>
            <person name="Song I."/>
            <person name="Kim S."/>
            <person name="Choi T."/>
            <person name="Kim D."/>
            <person name="Ryu S."/>
            <person name="Kim W."/>
        </authorList>
    </citation>
    <scope>NUCLEOTIDE SEQUENCE [LARGE SCALE GENOMIC DNA]</scope>
    <source>
        <tissue evidence="1">Muscle</tissue>
    </source>
</reference>
<evidence type="ECO:0000313" key="2">
    <source>
        <dbReference type="Proteomes" id="UP000324222"/>
    </source>
</evidence>
<accession>A0A5B7IHK9</accession>
<sequence length="80" mass="8850">MKDDRGLVAWLTGCAGKSVRYTSPRELRERERYRTSNITRYRGLCGKGKEGEVCRAGSGLSGLWGLKQVVAGVDGKRGWC</sequence>
<organism evidence="1 2">
    <name type="scientific">Portunus trituberculatus</name>
    <name type="common">Swimming crab</name>
    <name type="synonym">Neptunus trituberculatus</name>
    <dbReference type="NCBI Taxonomy" id="210409"/>
    <lineage>
        <taxon>Eukaryota</taxon>
        <taxon>Metazoa</taxon>
        <taxon>Ecdysozoa</taxon>
        <taxon>Arthropoda</taxon>
        <taxon>Crustacea</taxon>
        <taxon>Multicrustacea</taxon>
        <taxon>Malacostraca</taxon>
        <taxon>Eumalacostraca</taxon>
        <taxon>Eucarida</taxon>
        <taxon>Decapoda</taxon>
        <taxon>Pleocyemata</taxon>
        <taxon>Brachyura</taxon>
        <taxon>Eubrachyura</taxon>
        <taxon>Portunoidea</taxon>
        <taxon>Portunidae</taxon>
        <taxon>Portuninae</taxon>
        <taxon>Portunus</taxon>
    </lineage>
</organism>
<keyword evidence="2" id="KW-1185">Reference proteome</keyword>
<name>A0A5B7IHK9_PORTR</name>